<keyword evidence="1" id="KW-0479">Metal-binding</keyword>
<reference evidence="4" key="1">
    <citation type="submission" date="2006-01" db="EMBL/GenBank/DDBJ databases">
        <authorList>
            <person name="Lindblad-Toh K."/>
            <person name="Mauceli E."/>
            <person name="Grabherr M."/>
            <person name="Chang J.L."/>
            <person name="Lander E.S."/>
        </authorList>
    </citation>
    <scope>NUCLEOTIDE SEQUENCE [LARGE SCALE GENOMIC DNA]</scope>
</reference>
<dbReference type="GO" id="GO:0008270">
    <property type="term" value="F:zinc ion binding"/>
    <property type="evidence" value="ECO:0007669"/>
    <property type="project" value="UniProtKB-KW"/>
</dbReference>
<dbReference type="Gene3D" id="4.10.60.10">
    <property type="entry name" value="Zinc finger, CCHC-type"/>
    <property type="match status" value="1"/>
</dbReference>
<name>G3NB31_GASAC</name>
<dbReference type="Ensembl" id="ENSGACT00000002535.1">
    <property type="protein sequence ID" value="ENSGACP00000002527.1"/>
    <property type="gene ID" value="ENSGACG00000001944.1"/>
</dbReference>
<protein>
    <recommendedName>
        <fullName evidence="3">CCHC-type domain-containing protein</fullName>
    </recommendedName>
</protein>
<evidence type="ECO:0000256" key="1">
    <source>
        <dbReference type="PROSITE-ProRule" id="PRU00047"/>
    </source>
</evidence>
<evidence type="ECO:0000256" key="2">
    <source>
        <dbReference type="SAM" id="MobiDB-lite"/>
    </source>
</evidence>
<sequence length="193" mass="20049">SAAWMKRAVVIFVDSVEKAREVVASGVVIRGAHVPVFPLAVTVANVPPFVPDGVLLEELVKHGKVVSPLKNLSSGCKSPLMRHVVSHRRQLHMVLTKPQALDLVIKVRIEGFDYAMFATSGDGRCFRCGGDGHLARGCPERNPSSAPLDVGASVGGGEAEPVGQVDEGVTVATGEGGPLKTASPQGGRSPAGT</sequence>
<feature type="domain" description="CCHC-type" evidence="3">
    <location>
        <begin position="124"/>
        <end position="140"/>
    </location>
</feature>
<feature type="region of interest" description="Disordered" evidence="2">
    <location>
        <begin position="139"/>
        <end position="193"/>
    </location>
</feature>
<evidence type="ECO:0000259" key="3">
    <source>
        <dbReference type="PROSITE" id="PS50158"/>
    </source>
</evidence>
<reference evidence="4" key="2">
    <citation type="submission" date="2024-04" db="UniProtKB">
        <authorList>
            <consortium name="Ensembl"/>
        </authorList>
    </citation>
    <scope>IDENTIFICATION</scope>
</reference>
<dbReference type="SUPFAM" id="SSF57756">
    <property type="entry name" value="Retrovirus zinc finger-like domains"/>
    <property type="match status" value="1"/>
</dbReference>
<dbReference type="InterPro" id="IPR036875">
    <property type="entry name" value="Znf_CCHC_sf"/>
</dbReference>
<keyword evidence="1" id="KW-0863">Zinc-finger</keyword>
<feature type="compositionally biased region" description="Polar residues" evidence="2">
    <location>
        <begin position="182"/>
        <end position="193"/>
    </location>
</feature>
<dbReference type="InterPro" id="IPR001878">
    <property type="entry name" value="Znf_CCHC"/>
</dbReference>
<dbReference type="GO" id="GO:0003676">
    <property type="term" value="F:nucleic acid binding"/>
    <property type="evidence" value="ECO:0007669"/>
    <property type="project" value="InterPro"/>
</dbReference>
<proteinExistence type="predicted"/>
<organism evidence="4">
    <name type="scientific">Gasterosteus aculeatus</name>
    <name type="common">Three-spined stickleback</name>
    <dbReference type="NCBI Taxonomy" id="69293"/>
    <lineage>
        <taxon>Eukaryota</taxon>
        <taxon>Metazoa</taxon>
        <taxon>Chordata</taxon>
        <taxon>Craniata</taxon>
        <taxon>Vertebrata</taxon>
        <taxon>Euteleostomi</taxon>
        <taxon>Actinopterygii</taxon>
        <taxon>Neopterygii</taxon>
        <taxon>Teleostei</taxon>
        <taxon>Neoteleostei</taxon>
        <taxon>Acanthomorphata</taxon>
        <taxon>Eupercaria</taxon>
        <taxon>Perciformes</taxon>
        <taxon>Cottioidei</taxon>
        <taxon>Gasterosteales</taxon>
        <taxon>Gasterosteidae</taxon>
        <taxon>Gasterosteus</taxon>
    </lineage>
</organism>
<dbReference type="OMA" id="WEEGHVI"/>
<dbReference type="InParanoid" id="G3NB31"/>
<dbReference type="PROSITE" id="PS50158">
    <property type="entry name" value="ZF_CCHC"/>
    <property type="match status" value="1"/>
</dbReference>
<dbReference type="SMART" id="SM00343">
    <property type="entry name" value="ZnF_C2HC"/>
    <property type="match status" value="1"/>
</dbReference>
<accession>G3NB31</accession>
<dbReference type="STRING" id="69293.ENSGACP00000002527"/>
<dbReference type="AlphaFoldDB" id="G3NB31"/>
<keyword evidence="1" id="KW-0862">Zinc</keyword>
<evidence type="ECO:0000313" key="4">
    <source>
        <dbReference type="Ensembl" id="ENSGACP00000002527.1"/>
    </source>
</evidence>